<reference evidence="6" key="1">
    <citation type="submission" date="2022-06" db="EMBL/GenBank/DDBJ databases">
        <authorList>
            <person name="Ping M."/>
        </authorList>
    </citation>
    <scope>NUCLEOTIDE SEQUENCE</scope>
    <source>
        <strain evidence="6">JCM11759T</strain>
    </source>
</reference>
<dbReference type="PANTHER" id="PTHR30126">
    <property type="entry name" value="HTH-TYPE TRANSCRIPTIONAL REGULATOR"/>
    <property type="match status" value="1"/>
</dbReference>
<dbReference type="InterPro" id="IPR005119">
    <property type="entry name" value="LysR_subst-bd"/>
</dbReference>
<dbReference type="PANTHER" id="PTHR30126:SF39">
    <property type="entry name" value="HTH-TYPE TRANSCRIPTIONAL REGULATOR CYSL"/>
    <property type="match status" value="1"/>
</dbReference>
<evidence type="ECO:0000256" key="3">
    <source>
        <dbReference type="ARBA" id="ARBA00023125"/>
    </source>
</evidence>
<keyword evidence="4" id="KW-0804">Transcription</keyword>
<dbReference type="RefSeq" id="WP_254417896.1">
    <property type="nucleotide sequence ID" value="NZ_BAAAJB010000035.1"/>
</dbReference>
<dbReference type="Gene3D" id="3.40.190.290">
    <property type="match status" value="1"/>
</dbReference>
<organism evidence="6 7">
    <name type="scientific">Nocardiopsis exhalans</name>
    <dbReference type="NCBI Taxonomy" id="163604"/>
    <lineage>
        <taxon>Bacteria</taxon>
        <taxon>Bacillati</taxon>
        <taxon>Actinomycetota</taxon>
        <taxon>Actinomycetes</taxon>
        <taxon>Streptosporangiales</taxon>
        <taxon>Nocardiopsidaceae</taxon>
        <taxon>Nocardiopsis</taxon>
    </lineage>
</organism>
<protein>
    <submittedName>
        <fullName evidence="6">LysR family transcriptional regulator</fullName>
    </submittedName>
</protein>
<evidence type="ECO:0000256" key="1">
    <source>
        <dbReference type="ARBA" id="ARBA00009437"/>
    </source>
</evidence>
<feature type="domain" description="HTH lysR-type" evidence="5">
    <location>
        <begin position="1"/>
        <end position="58"/>
    </location>
</feature>
<dbReference type="Gene3D" id="1.10.10.10">
    <property type="entry name" value="Winged helix-like DNA-binding domain superfamily/Winged helix DNA-binding domain"/>
    <property type="match status" value="1"/>
</dbReference>
<dbReference type="Proteomes" id="UP001055940">
    <property type="component" value="Chromosome"/>
</dbReference>
<dbReference type="SUPFAM" id="SSF53850">
    <property type="entry name" value="Periplasmic binding protein-like II"/>
    <property type="match status" value="1"/>
</dbReference>
<gene>
    <name evidence="6" type="ORF">NE857_24840</name>
</gene>
<name>A0ABY5D5T2_9ACTN</name>
<evidence type="ECO:0000313" key="7">
    <source>
        <dbReference type="Proteomes" id="UP001055940"/>
    </source>
</evidence>
<evidence type="ECO:0000256" key="2">
    <source>
        <dbReference type="ARBA" id="ARBA00023015"/>
    </source>
</evidence>
<dbReference type="PROSITE" id="PS50931">
    <property type="entry name" value="HTH_LYSR"/>
    <property type="match status" value="1"/>
</dbReference>
<comment type="similarity">
    <text evidence="1">Belongs to the LysR transcriptional regulatory family.</text>
</comment>
<dbReference type="SUPFAM" id="SSF46785">
    <property type="entry name" value="Winged helix' DNA-binding domain"/>
    <property type="match status" value="1"/>
</dbReference>
<keyword evidence="7" id="KW-1185">Reference proteome</keyword>
<keyword evidence="3" id="KW-0238">DNA-binding</keyword>
<evidence type="ECO:0000259" key="5">
    <source>
        <dbReference type="PROSITE" id="PS50931"/>
    </source>
</evidence>
<dbReference type="InterPro" id="IPR036390">
    <property type="entry name" value="WH_DNA-bd_sf"/>
</dbReference>
<accession>A0ABY5D5T2</accession>
<dbReference type="CDD" id="cd05466">
    <property type="entry name" value="PBP2_LTTR_substrate"/>
    <property type="match status" value="1"/>
</dbReference>
<dbReference type="InterPro" id="IPR036388">
    <property type="entry name" value="WH-like_DNA-bd_sf"/>
</dbReference>
<dbReference type="PRINTS" id="PR00039">
    <property type="entry name" value="HTHLYSR"/>
</dbReference>
<sequence length="331" mass="35348">MTPTQLRAFSAVARLGSVKRAARELDVSEAAVSLHIGKLRKLFGDRLFSRTGAGLAFTPGGLRLAGRATELLGLQDRTLREVSQAGTGTRLLRIASSSLFVEYAAPGLIELFVGRADDLDVELSVHSPSRFEELLSDRAVDVAIGPAREQTEPAGSARVTSQSILRYQLLTVVGPGHPLASGRTAPERLREQTWLLGPSALDHTGLVPAVLRRFDVPEARQRVFQSHACALDEVKKGGGVGLALGYAISHDLSTGRLLVPSGPPVRTGGSWSATALTDRDEAGPAAEFIRFATTPRATQAMLRGSGVHRGRFRSGVHVTLWNHTAPRLPAP</sequence>
<evidence type="ECO:0000256" key="4">
    <source>
        <dbReference type="ARBA" id="ARBA00023163"/>
    </source>
</evidence>
<proteinExistence type="inferred from homology"/>
<dbReference type="InterPro" id="IPR000847">
    <property type="entry name" value="LysR_HTH_N"/>
</dbReference>
<keyword evidence="2" id="KW-0805">Transcription regulation</keyword>
<evidence type="ECO:0000313" key="6">
    <source>
        <dbReference type="EMBL" id="USY18506.1"/>
    </source>
</evidence>
<dbReference type="Pfam" id="PF03466">
    <property type="entry name" value="LysR_substrate"/>
    <property type="match status" value="1"/>
</dbReference>
<dbReference type="Pfam" id="PF00126">
    <property type="entry name" value="HTH_1"/>
    <property type="match status" value="1"/>
</dbReference>
<dbReference type="EMBL" id="CP099837">
    <property type="protein sequence ID" value="USY18506.1"/>
    <property type="molecule type" value="Genomic_DNA"/>
</dbReference>